<keyword evidence="5" id="KW-0408">Iron</keyword>
<name>A0AAN9SWT4_PSOTE</name>
<dbReference type="Gene3D" id="1.10.630.10">
    <property type="entry name" value="Cytochrome P450"/>
    <property type="match status" value="1"/>
</dbReference>
<dbReference type="AlphaFoldDB" id="A0AAN9SWT4"/>
<dbReference type="GO" id="GO:0016705">
    <property type="term" value="F:oxidoreductase activity, acting on paired donors, with incorporation or reduction of molecular oxygen"/>
    <property type="evidence" value="ECO:0007669"/>
    <property type="project" value="InterPro"/>
</dbReference>
<dbReference type="SUPFAM" id="SSF48264">
    <property type="entry name" value="Cytochrome P450"/>
    <property type="match status" value="1"/>
</dbReference>
<accession>A0AAN9SWT4</accession>
<dbReference type="InterPro" id="IPR036396">
    <property type="entry name" value="Cyt_P450_sf"/>
</dbReference>
<protein>
    <submittedName>
        <fullName evidence="7">Uncharacterized protein</fullName>
    </submittedName>
</protein>
<dbReference type="EMBL" id="JAYMYS010000002">
    <property type="protein sequence ID" value="KAK7407756.1"/>
    <property type="molecule type" value="Genomic_DNA"/>
</dbReference>
<evidence type="ECO:0000256" key="5">
    <source>
        <dbReference type="ARBA" id="ARBA00023004"/>
    </source>
</evidence>
<sequence>MNTKRHSQNPKKYKVKQRKIDVLLKFHDGNDSDQDMCLTINNIKAVILDIFICPGSTFGMINVELTIAILLSHFDWKLPNGMKSEDLDMTEQFGVTVRRKDDLHLIPVTHCPFMKLCSFVDLCRIDDSVVHSKVGRGSHSRHVLQIHV</sequence>
<evidence type="ECO:0000256" key="4">
    <source>
        <dbReference type="ARBA" id="ARBA00023002"/>
    </source>
</evidence>
<dbReference type="InterPro" id="IPR052306">
    <property type="entry name" value="CYP450_71D"/>
</dbReference>
<organism evidence="7 8">
    <name type="scientific">Psophocarpus tetragonolobus</name>
    <name type="common">Winged bean</name>
    <name type="synonym">Dolichos tetragonolobus</name>
    <dbReference type="NCBI Taxonomy" id="3891"/>
    <lineage>
        <taxon>Eukaryota</taxon>
        <taxon>Viridiplantae</taxon>
        <taxon>Streptophyta</taxon>
        <taxon>Embryophyta</taxon>
        <taxon>Tracheophyta</taxon>
        <taxon>Spermatophyta</taxon>
        <taxon>Magnoliopsida</taxon>
        <taxon>eudicotyledons</taxon>
        <taxon>Gunneridae</taxon>
        <taxon>Pentapetalae</taxon>
        <taxon>rosids</taxon>
        <taxon>fabids</taxon>
        <taxon>Fabales</taxon>
        <taxon>Fabaceae</taxon>
        <taxon>Papilionoideae</taxon>
        <taxon>50 kb inversion clade</taxon>
        <taxon>NPAAA clade</taxon>
        <taxon>indigoferoid/millettioid clade</taxon>
        <taxon>Phaseoleae</taxon>
        <taxon>Psophocarpus</taxon>
    </lineage>
</organism>
<evidence type="ECO:0000256" key="6">
    <source>
        <dbReference type="ARBA" id="ARBA00023033"/>
    </source>
</evidence>
<gene>
    <name evidence="7" type="ORF">VNO78_09811</name>
</gene>
<dbReference type="PANTHER" id="PTHR47953">
    <property type="entry name" value="OS08G0105600 PROTEIN"/>
    <property type="match status" value="1"/>
</dbReference>
<evidence type="ECO:0000256" key="3">
    <source>
        <dbReference type="ARBA" id="ARBA00022723"/>
    </source>
</evidence>
<evidence type="ECO:0000256" key="1">
    <source>
        <dbReference type="ARBA" id="ARBA00010617"/>
    </source>
</evidence>
<keyword evidence="4" id="KW-0560">Oxidoreductase</keyword>
<dbReference type="GO" id="GO:0005506">
    <property type="term" value="F:iron ion binding"/>
    <property type="evidence" value="ECO:0007669"/>
    <property type="project" value="InterPro"/>
</dbReference>
<dbReference type="Proteomes" id="UP001386955">
    <property type="component" value="Unassembled WGS sequence"/>
</dbReference>
<reference evidence="7 8" key="1">
    <citation type="submission" date="2024-01" db="EMBL/GenBank/DDBJ databases">
        <title>The genomes of 5 underutilized Papilionoideae crops provide insights into root nodulation and disease resistanc.</title>
        <authorList>
            <person name="Jiang F."/>
        </authorList>
    </citation>
    <scope>NUCLEOTIDE SEQUENCE [LARGE SCALE GENOMIC DNA]</scope>
    <source>
        <strain evidence="7">DUOXIRENSHENG_FW03</strain>
        <tissue evidence="7">Leaves</tissue>
    </source>
</reference>
<dbReference type="PANTHER" id="PTHR47953:SF5">
    <property type="entry name" value="CYTOCHROME P450 71AV8-LIKE"/>
    <property type="match status" value="1"/>
</dbReference>
<evidence type="ECO:0000313" key="7">
    <source>
        <dbReference type="EMBL" id="KAK7407756.1"/>
    </source>
</evidence>
<keyword evidence="8" id="KW-1185">Reference proteome</keyword>
<keyword evidence="3" id="KW-0479">Metal-binding</keyword>
<proteinExistence type="inferred from homology"/>
<dbReference type="GO" id="GO:0020037">
    <property type="term" value="F:heme binding"/>
    <property type="evidence" value="ECO:0007669"/>
    <property type="project" value="InterPro"/>
</dbReference>
<keyword evidence="6" id="KW-0503">Monooxygenase</keyword>
<comment type="similarity">
    <text evidence="1">Belongs to the cytochrome P450 family.</text>
</comment>
<evidence type="ECO:0000313" key="8">
    <source>
        <dbReference type="Proteomes" id="UP001386955"/>
    </source>
</evidence>
<dbReference type="GO" id="GO:0004497">
    <property type="term" value="F:monooxygenase activity"/>
    <property type="evidence" value="ECO:0007669"/>
    <property type="project" value="UniProtKB-KW"/>
</dbReference>
<comment type="caution">
    <text evidence="7">The sequence shown here is derived from an EMBL/GenBank/DDBJ whole genome shotgun (WGS) entry which is preliminary data.</text>
</comment>
<keyword evidence="2" id="KW-0349">Heme</keyword>
<evidence type="ECO:0000256" key="2">
    <source>
        <dbReference type="ARBA" id="ARBA00022617"/>
    </source>
</evidence>